<dbReference type="InterPro" id="IPR012334">
    <property type="entry name" value="Pectin_lyas_fold"/>
</dbReference>
<evidence type="ECO:0000313" key="4">
    <source>
        <dbReference type="Proteomes" id="UP000753908"/>
    </source>
</evidence>
<dbReference type="Pfam" id="PF05860">
    <property type="entry name" value="TPS"/>
    <property type="match status" value="1"/>
</dbReference>
<feature type="domain" description="Filamentous haemagglutinin FhaB/tRNA nuclease CdiA-like TPS" evidence="2">
    <location>
        <begin position="32"/>
        <end position="144"/>
    </location>
</feature>
<evidence type="ECO:0000259" key="2">
    <source>
        <dbReference type="SMART" id="SM00912"/>
    </source>
</evidence>
<reference evidence="3" key="2">
    <citation type="journal article" date="2022" name="Microbiol. Resour. Announc.">
        <title>Metagenome Sequencing to Explore Phylogenomics of Terrestrial Cyanobacteria.</title>
        <authorList>
            <person name="Ward R.D."/>
            <person name="Stajich J.E."/>
            <person name="Johansen J.R."/>
            <person name="Huntemann M."/>
            <person name="Clum A."/>
            <person name="Foster B."/>
            <person name="Foster B."/>
            <person name="Roux S."/>
            <person name="Palaniappan K."/>
            <person name="Varghese N."/>
            <person name="Mukherjee S."/>
            <person name="Reddy T.B.K."/>
            <person name="Daum C."/>
            <person name="Copeland A."/>
            <person name="Chen I.A."/>
            <person name="Ivanova N.N."/>
            <person name="Kyrpides N.C."/>
            <person name="Shapiro N."/>
            <person name="Eloe-Fadrosh E.A."/>
            <person name="Pietrasiak N."/>
        </authorList>
    </citation>
    <scope>NUCLEOTIDE SEQUENCE</scope>
    <source>
        <strain evidence="3">CPER-KK1</strain>
    </source>
</reference>
<dbReference type="SMART" id="SM00912">
    <property type="entry name" value="Haemagg_act"/>
    <property type="match status" value="1"/>
</dbReference>
<dbReference type="InterPro" id="IPR008638">
    <property type="entry name" value="FhaB/CdiA-like_TPS"/>
</dbReference>
<name>A0A951PRE4_9CYAN</name>
<dbReference type="EMBL" id="JAHHIF010000050">
    <property type="protein sequence ID" value="MBW4547871.1"/>
    <property type="molecule type" value="Genomic_DNA"/>
</dbReference>
<dbReference type="NCBIfam" id="TIGR01901">
    <property type="entry name" value="adhes_NPXG"/>
    <property type="match status" value="1"/>
</dbReference>
<accession>A0A951PRE4</accession>
<comment type="caution">
    <text evidence="3">The sequence shown here is derived from an EMBL/GenBank/DDBJ whole genome shotgun (WGS) entry which is preliminary data.</text>
</comment>
<feature type="compositionally biased region" description="Polar residues" evidence="1">
    <location>
        <begin position="1266"/>
        <end position="1285"/>
    </location>
</feature>
<sequence length="1328" mass="134788">MKGCHLEKWLIPGSVFYAFFISNPTAAQVVGDTTLPVGERSQVTGNPNFQIDGGTTRGGNLFHSFSEFSVPTGGSAYFNNAVDVQNIFSRVTGGSISNIDGVIRANGTANLFLLNPNGILFGPNASLNIGGSFVATTASEIGFPNGEVFSSDATQPLPSQLLNVNPNALFFNQLAAQSIVNQSIFNDTGLQVPLRQNLLLVGGPVQLDGGRVISPGSYVELGSVGGAGTINLSTAQEDWQLNLADGVTRADALLRNGGDINVKGDGGSIRILSRNIDILGSTLRIEIPSDSRFPATQTGDLELNATGSITISDSILANSLFGEGTMGNITLTAGDRITIDGSALFSTAEPDGMGDIGDVTITAGTILFDNTLFVANTSQPTDASDVFINARDTVSIDSSTVYNTVEQTGIGNGGDINITTGSLAIRGTRLLLFTRGQGNVGDVNIDARDTVSLDGSFMFNTVNQTGIGNGGGINITTGSFALTGGTELISNTDGQGDAGSVNINARDLVSLDDGSDVFNFVGQTGIGNSGGINITTGSLALTEGSQLVSDTNGRGDAGSVNINARDTVSFDRSFMFNTVNQTGIGNGGGINITTGSLALTEGSQLVSNTNGQGNTGRVTINARDLVSLDDGSDVFNFVGQTGIGNSSGINITTGSLALTEGSQLVSDTNGRGDAGSVNINARNTVSLDNARVFNVVRQTGIGNGGGINITTGSLALTGGGQLVANTDGQGSAGDITINARDRVLLDGVSSNKLFPSSIFTQVASGATGQGGDVTITTGSLFLINGGAVNTNNVGGTGNSGQVTIDARDSVQIRGTAPTTPFIQGGVFTSVFKGSVGSGGAVSITTGSLSVSDQGRIFTDAEGQGNAGNIQIRASNSVLFDDGDAISTLSAGGVGRGGDIDITTRSLSVLNNAQLSASTSGNGDAGNITVSADTMGLSQGGRLLTTTFSRGQAGNITVNTPDLQLVGADSGLFAQTTTAADAGNLTIQPRGNGQSVRVNLQDGAQISASTSSSGRGGTLTITAPDSITLTGSGSVIAAETGGTGTGGNLFLTTGDLRIQDQAEVTVSSSNTGSAGSLFVDADLIYLNNGGRIRADTSGGGGNINLRSPLILLRNGSSITTDARGSNIPGGNISIDTDNLVAVPNENSDISANSRDFRGGNVTIRASGIFGIDFREQLTPLSDITATGVSEEFSGTVELITPGIDPARGLAQLPTEVVDASDEIAQACRDVQGSSFVVTGRGGLPPTPQQALGDDPRWRDWRTPAEVSRQSNTSGNATLPSSTNPPGTKSAIVEATGWVTLPDGQVSLTASVPNVTSSNRLIQPVNCDGS</sequence>
<protein>
    <submittedName>
        <fullName evidence="3">Filamentous hemagglutinin N-terminal domain-containing protein</fullName>
    </submittedName>
</protein>
<organism evidence="3 4">
    <name type="scientific">Symplocastrum torsivum CPER-KK1</name>
    <dbReference type="NCBI Taxonomy" id="450513"/>
    <lineage>
        <taxon>Bacteria</taxon>
        <taxon>Bacillati</taxon>
        <taxon>Cyanobacteriota</taxon>
        <taxon>Cyanophyceae</taxon>
        <taxon>Oscillatoriophycideae</taxon>
        <taxon>Oscillatoriales</taxon>
        <taxon>Microcoleaceae</taxon>
        <taxon>Symplocastrum</taxon>
    </lineage>
</organism>
<evidence type="ECO:0000313" key="3">
    <source>
        <dbReference type="EMBL" id="MBW4547871.1"/>
    </source>
</evidence>
<dbReference type="InterPro" id="IPR011050">
    <property type="entry name" value="Pectin_lyase_fold/virulence"/>
</dbReference>
<evidence type="ECO:0000256" key="1">
    <source>
        <dbReference type="SAM" id="MobiDB-lite"/>
    </source>
</evidence>
<gene>
    <name evidence="3" type="ORF">KME25_26005</name>
</gene>
<proteinExistence type="predicted"/>
<dbReference type="SUPFAM" id="SSF51126">
    <property type="entry name" value="Pectin lyase-like"/>
    <property type="match status" value="4"/>
</dbReference>
<dbReference type="Proteomes" id="UP000753908">
    <property type="component" value="Unassembled WGS sequence"/>
</dbReference>
<dbReference type="Gene3D" id="2.160.20.10">
    <property type="entry name" value="Single-stranded right-handed beta-helix, Pectin lyase-like"/>
    <property type="match status" value="4"/>
</dbReference>
<reference evidence="3" key="1">
    <citation type="submission" date="2021-05" db="EMBL/GenBank/DDBJ databases">
        <authorList>
            <person name="Pietrasiak N."/>
            <person name="Ward R."/>
            <person name="Stajich J.E."/>
            <person name="Kurbessoian T."/>
        </authorList>
    </citation>
    <scope>NUCLEOTIDE SEQUENCE</scope>
    <source>
        <strain evidence="3">CPER-KK1</strain>
    </source>
</reference>
<feature type="region of interest" description="Disordered" evidence="1">
    <location>
        <begin position="1263"/>
        <end position="1288"/>
    </location>
</feature>